<gene>
    <name evidence="4" type="primary">im:7136021</name>
</gene>
<dbReference type="KEGG" id="ipu:108270035"/>
<dbReference type="PROSITE" id="PS50181">
    <property type="entry name" value="FBOX"/>
    <property type="match status" value="1"/>
</dbReference>
<evidence type="ECO:0000259" key="2">
    <source>
        <dbReference type="PROSITE" id="PS50181"/>
    </source>
</evidence>
<dbReference type="OMA" id="IDHPTLW"/>
<dbReference type="InterPro" id="IPR039588">
    <property type="entry name" value="FBXO4"/>
</dbReference>
<dbReference type="GO" id="GO:0000209">
    <property type="term" value="P:protein polyubiquitination"/>
    <property type="evidence" value="ECO:0007669"/>
    <property type="project" value="TreeGrafter"/>
</dbReference>
<dbReference type="PANTHER" id="PTHR16008">
    <property type="entry name" value="F-BOX ONLY PROTEIN 4"/>
    <property type="match status" value="1"/>
</dbReference>
<dbReference type="InterPro" id="IPR001810">
    <property type="entry name" value="F-box_dom"/>
</dbReference>
<dbReference type="GO" id="GO:0019005">
    <property type="term" value="C:SCF ubiquitin ligase complex"/>
    <property type="evidence" value="ECO:0007669"/>
    <property type="project" value="TreeGrafter"/>
</dbReference>
<dbReference type="Proteomes" id="UP000221080">
    <property type="component" value="Chromosome 9"/>
</dbReference>
<dbReference type="OrthoDB" id="3219396at2759"/>
<protein>
    <submittedName>
        <fullName evidence="4">Uncharacterized protein im:7136021</fullName>
    </submittedName>
</protein>
<proteinExistence type="predicted"/>
<dbReference type="Gene3D" id="3.80.10.10">
    <property type="entry name" value="Ribonuclease Inhibitor"/>
    <property type="match status" value="2"/>
</dbReference>
<dbReference type="InterPro" id="IPR032675">
    <property type="entry name" value="LRR_dom_sf"/>
</dbReference>
<evidence type="ECO:0000313" key="3">
    <source>
        <dbReference type="Proteomes" id="UP000221080"/>
    </source>
</evidence>
<evidence type="ECO:0000313" key="4">
    <source>
        <dbReference type="RefSeq" id="XP_017331764.1"/>
    </source>
</evidence>
<name>A0A2D0RMM2_ICTPU</name>
<dbReference type="Gene3D" id="1.20.1280.50">
    <property type="match status" value="1"/>
</dbReference>
<dbReference type="RefSeq" id="XP_017331764.1">
    <property type="nucleotide sequence ID" value="XM_017476275.3"/>
</dbReference>
<organism evidence="3 4">
    <name type="scientific">Ictalurus punctatus</name>
    <name type="common">Channel catfish</name>
    <name type="synonym">Silurus punctatus</name>
    <dbReference type="NCBI Taxonomy" id="7998"/>
    <lineage>
        <taxon>Eukaryota</taxon>
        <taxon>Metazoa</taxon>
        <taxon>Chordata</taxon>
        <taxon>Craniata</taxon>
        <taxon>Vertebrata</taxon>
        <taxon>Euteleostomi</taxon>
        <taxon>Actinopterygii</taxon>
        <taxon>Neopterygii</taxon>
        <taxon>Teleostei</taxon>
        <taxon>Ostariophysi</taxon>
        <taxon>Siluriformes</taxon>
        <taxon>Ictaluridae</taxon>
        <taxon>Ictalurus</taxon>
    </lineage>
</organism>
<keyword evidence="3" id="KW-1185">Reference proteome</keyword>
<feature type="domain" description="F-box" evidence="2">
    <location>
        <begin position="40"/>
        <end position="86"/>
    </location>
</feature>
<dbReference type="AlphaFoldDB" id="A0A2D0RMM2"/>
<feature type="transmembrane region" description="Helical" evidence="1">
    <location>
        <begin position="20"/>
        <end position="37"/>
    </location>
</feature>
<dbReference type="SUPFAM" id="SSF52058">
    <property type="entry name" value="L domain-like"/>
    <property type="match status" value="1"/>
</dbReference>
<dbReference type="InterPro" id="IPR036047">
    <property type="entry name" value="F-box-like_dom_sf"/>
</dbReference>
<dbReference type="PANTHER" id="PTHR16008:SF6">
    <property type="entry name" value="SI:DKEY-12E7.1"/>
    <property type="match status" value="1"/>
</dbReference>
<reference evidence="3" key="1">
    <citation type="journal article" date="2016" name="Nat. Commun.">
        <title>The channel catfish genome sequence provides insights into the evolution of scale formation in teleosts.</title>
        <authorList>
            <person name="Liu Z."/>
            <person name="Liu S."/>
            <person name="Yao J."/>
            <person name="Bao L."/>
            <person name="Zhang J."/>
            <person name="Li Y."/>
            <person name="Jiang C."/>
            <person name="Sun L."/>
            <person name="Wang R."/>
            <person name="Zhang Y."/>
            <person name="Zhou T."/>
            <person name="Zeng Q."/>
            <person name="Fu Q."/>
            <person name="Gao S."/>
            <person name="Li N."/>
            <person name="Koren S."/>
            <person name="Jiang Y."/>
            <person name="Zimin A."/>
            <person name="Xu P."/>
            <person name="Phillippy A.M."/>
            <person name="Geng X."/>
            <person name="Song L."/>
            <person name="Sun F."/>
            <person name="Li C."/>
            <person name="Wang X."/>
            <person name="Chen A."/>
            <person name="Jin Y."/>
            <person name="Yuan Z."/>
            <person name="Yang Y."/>
            <person name="Tan S."/>
            <person name="Peatman E."/>
            <person name="Lu J."/>
            <person name="Qin Z."/>
            <person name="Dunham R."/>
            <person name="Li Z."/>
            <person name="Sonstegard T."/>
            <person name="Feng J."/>
            <person name="Danzmann R.G."/>
            <person name="Schroeder S."/>
            <person name="Scheffler B."/>
            <person name="Duke M.V."/>
            <person name="Ballard L."/>
            <person name="Kucuktas H."/>
            <person name="Kaltenboeck L."/>
            <person name="Liu H."/>
            <person name="Armbruster J."/>
            <person name="Xie Y."/>
            <person name="Kirby M.L."/>
            <person name="Tian Y."/>
            <person name="Flanagan M.E."/>
            <person name="Mu W."/>
            <person name="Waldbieser G.C."/>
        </authorList>
    </citation>
    <scope>NUCLEOTIDE SEQUENCE [LARGE SCALE GENOMIC DNA]</scope>
    <source>
        <strain evidence="3">SDA103</strain>
    </source>
</reference>
<dbReference type="GO" id="GO:0031146">
    <property type="term" value="P:SCF-dependent proteasomal ubiquitin-dependent protein catabolic process"/>
    <property type="evidence" value="ECO:0007669"/>
    <property type="project" value="InterPro"/>
</dbReference>
<dbReference type="STRING" id="7998.ENSIPUP00000025242"/>
<accession>A0A2D0RMM2</accession>
<dbReference type="GeneID" id="108270035"/>
<evidence type="ECO:0000256" key="1">
    <source>
        <dbReference type="SAM" id="Phobius"/>
    </source>
</evidence>
<dbReference type="Pfam" id="PF12937">
    <property type="entry name" value="F-box-like"/>
    <property type="match status" value="1"/>
</dbReference>
<sequence length="466" mass="52769">MLTAELNVAVINIVLNRKLKYIFITLSIIYLVYATVIEKMMEEFRLPEEVWVHVFQFLSTPDKLSVRSSCRFFMRLIDRPVLWKNTTLYIEKINSFTSHSWRTLSNRKITSVVVLKTNGKEWKQLALRLPWIHSITLDVCCANALNSLSEFKNLTRLVLRRCICPSLTSLSALRELSHLSLCEVVCAPTSDIINALSQLTTLTSLHYHACSKPIPTAAFHNLLQRLPKLKQLSLKMGPNHGPVSKDALFLPQGNHMPEGSRCRVPALISLELLNYMDPILSPVALQGLPSLKFLTVQYRDWSPKSKLCHLKTWLSTMPLLSKLNISLGPPLGVYANSVPATVQHLSLKGVTAEFKALRDLAHRVPDLLHLHLDLCFHKTQRVIAEVPWLFPKLQSLAIRHYKVPVEELLGLAQLSHLKHLVILDPTTGPNSALMDLTQKMHIQTNYRVIIHLSGPEHPNACLCANY</sequence>
<keyword evidence="1" id="KW-1133">Transmembrane helix</keyword>
<dbReference type="SMART" id="SM00256">
    <property type="entry name" value="FBOX"/>
    <property type="match status" value="1"/>
</dbReference>
<dbReference type="SUPFAM" id="SSF81383">
    <property type="entry name" value="F-box domain"/>
    <property type="match status" value="1"/>
</dbReference>
<keyword evidence="1" id="KW-0472">Membrane</keyword>
<keyword evidence="1" id="KW-0812">Transmembrane</keyword>
<reference evidence="4" key="2">
    <citation type="submission" date="2025-08" db="UniProtKB">
        <authorList>
            <consortium name="RefSeq"/>
        </authorList>
    </citation>
    <scope>IDENTIFICATION</scope>
    <source>
        <tissue evidence="4">Blood</tissue>
    </source>
</reference>